<evidence type="ECO:0000256" key="2">
    <source>
        <dbReference type="SAM" id="MobiDB-lite"/>
    </source>
</evidence>
<evidence type="ECO:0000313" key="4">
    <source>
        <dbReference type="Proteomes" id="UP001549920"/>
    </source>
</evidence>
<sequence>MALTAAERAKRYREKIKLDKEKYDEYKKKELDRLKKTQKKIEDLTDDEKQERRKKWREQKKKQKEKKETCYEPKKLPKVAEQKDEVARSHKLKYRILWRKFRAALQKIQTYKTALDTERKKLYRQKKTHDKEMMTLKAENDKLRARQEIMEISLREVYADCKTPGEKQIIKEVPLKMEQKTNTVMGPTLLGLKGRIRVKITTFFNRDDVSRSTAGKKETRTRNNHKMQIRYLVDTLKNLYQIYKDEGGKYSYATFFRYKPFYVLSPNASSRDTCMCIKHANMELKFEALKKNGVISHPNISDLLKNIVCDTKSYECMYNKCEKCANARVTYSEDKFQEEVIWRQWVREDHKYNKNDGEHTTKKTFKKETKGLVSDLVADFEKQLNLFKIHNFNWGEQYRQYRACITDLKEDEIVILCDFSENYDTKYGKEVQQRHYGGSQQSVTLHTGVIFFNKYCQSFVTMSDDNCHEPHAIWAHILPIIRLAKEMNPNLKVVHYFSDGPSSQYRQKKNFFLLNFFTEKLKLSYSTWSFSEAGHGKSLADGIGGTVKRQLDRRVFYGEDVLNANDAHRILQRTMTTVKSFIISPDDIKNMKKLVPEGIRAVPGTMKLHQIITTEPNEIKYRQLSCFCGKMRGLCSCHGPKTHRLVPDEMMKELFSAELPASMTEPSIQLTENSSTSLASDPLLGQFTAPDSFEQLIAQIDISLRDPEIATEQFESPFDGPIQLEDVCFPLETTEQFESTFDFKTHPEDICLPLENSVIIGDVTNPENDSFDTHKLSLASAPVKQGKTVKPTDLLPPPIEKRVLTLKPTDLLPPPIKKRVKTLTPQKVISHSEDNSLDMSSPKASKKIISFPVNSPPVFISHPEVTQRVIGNPEDGLQDISTLKGISGVSPTRKVSPHVILSHRNTLQVNTSTQKISSQAILPPKLTSQVTQPHKVSLLAITPTPEVSPLVVPLSKVTSHVTPPSKVVPNIISPSKVSQQVFPFSDVTPEVKVSPKVDPSHNYNTLKRNISLRHELSMPPAKQGRTLQSLNSISKRRVSSTRTFPCHLCKTRQPFILHQMIQCTVCKNWVCSSCSGTGFLEYICDICLEV</sequence>
<dbReference type="Proteomes" id="UP001549920">
    <property type="component" value="Unassembled WGS sequence"/>
</dbReference>
<feature type="compositionally biased region" description="Basic residues" evidence="2">
    <location>
        <begin position="52"/>
        <end position="64"/>
    </location>
</feature>
<dbReference type="EMBL" id="JBEUOH010000012">
    <property type="protein sequence ID" value="KAL0881182.1"/>
    <property type="molecule type" value="Genomic_DNA"/>
</dbReference>
<organism evidence="3 4">
    <name type="scientific">Loxostege sticticalis</name>
    <name type="common">Beet webworm moth</name>
    <dbReference type="NCBI Taxonomy" id="481309"/>
    <lineage>
        <taxon>Eukaryota</taxon>
        <taxon>Metazoa</taxon>
        <taxon>Ecdysozoa</taxon>
        <taxon>Arthropoda</taxon>
        <taxon>Hexapoda</taxon>
        <taxon>Insecta</taxon>
        <taxon>Pterygota</taxon>
        <taxon>Neoptera</taxon>
        <taxon>Endopterygota</taxon>
        <taxon>Lepidoptera</taxon>
        <taxon>Glossata</taxon>
        <taxon>Ditrysia</taxon>
        <taxon>Pyraloidea</taxon>
        <taxon>Crambidae</taxon>
        <taxon>Pyraustinae</taxon>
        <taxon>Loxostege</taxon>
    </lineage>
</organism>
<feature type="region of interest" description="Disordered" evidence="2">
    <location>
        <begin position="39"/>
        <end position="69"/>
    </location>
</feature>
<keyword evidence="4" id="KW-1185">Reference proteome</keyword>
<gene>
    <name evidence="3" type="ORF">ABMA27_002294</name>
</gene>
<feature type="compositionally biased region" description="Basic and acidic residues" evidence="2">
    <location>
        <begin position="39"/>
        <end position="51"/>
    </location>
</feature>
<comment type="caution">
    <text evidence="3">The sequence shown here is derived from an EMBL/GenBank/DDBJ whole genome shotgun (WGS) entry which is preliminary data.</text>
</comment>
<dbReference type="EMBL" id="JBEUOH010000012">
    <property type="protein sequence ID" value="KAL0881183.1"/>
    <property type="molecule type" value="Genomic_DNA"/>
</dbReference>
<evidence type="ECO:0000256" key="1">
    <source>
        <dbReference type="SAM" id="Coils"/>
    </source>
</evidence>
<evidence type="ECO:0000313" key="3">
    <source>
        <dbReference type="EMBL" id="KAL0881182.1"/>
    </source>
</evidence>
<feature type="coiled-coil region" evidence="1">
    <location>
        <begin position="119"/>
        <end position="146"/>
    </location>
</feature>
<dbReference type="SUPFAM" id="SSF57903">
    <property type="entry name" value="FYVE/PHD zinc finger"/>
    <property type="match status" value="1"/>
</dbReference>
<dbReference type="PANTHER" id="PTHR46601:SF2">
    <property type="entry name" value="UBIQUITIN-LIKE PROTEASE FAMILY PROFILE DOMAIN-CONTAINING PROTEIN"/>
    <property type="match status" value="1"/>
</dbReference>
<keyword evidence="1" id="KW-0175">Coiled coil</keyword>
<proteinExistence type="predicted"/>
<dbReference type="PANTHER" id="PTHR46601">
    <property type="entry name" value="ULP_PROTEASE DOMAIN-CONTAINING PROTEIN"/>
    <property type="match status" value="1"/>
</dbReference>
<reference evidence="3 4" key="1">
    <citation type="submission" date="2024-06" db="EMBL/GenBank/DDBJ databases">
        <title>A chromosome-level genome assembly of beet webworm, Loxostege sticticalis.</title>
        <authorList>
            <person name="Zhang Y."/>
        </authorList>
    </citation>
    <scope>NUCLEOTIDE SEQUENCE [LARGE SCALE GENOMIC DNA]</scope>
    <source>
        <strain evidence="3">AQ026</strain>
        <tissue evidence="3">Whole body</tissue>
    </source>
</reference>
<dbReference type="InterPro" id="IPR011011">
    <property type="entry name" value="Znf_FYVE_PHD"/>
</dbReference>
<name>A0ABR3HX89_LOXSC</name>
<accession>A0ABR3HX89</accession>
<protein>
    <submittedName>
        <fullName evidence="3">Uncharacterized protein</fullName>
    </submittedName>
</protein>